<dbReference type="RefSeq" id="WP_114102852.1">
    <property type="nucleotide sequence ID" value="NZ_JPWF01000008.1"/>
</dbReference>
<reference evidence="5 6" key="1">
    <citation type="submission" date="2014-07" db="EMBL/GenBank/DDBJ databases">
        <title>Draft genome sequence of Thalassospira profundimaris 35.</title>
        <authorList>
            <person name="Lai Q."/>
            <person name="Shao Z."/>
        </authorList>
    </citation>
    <scope>NUCLEOTIDE SEQUENCE [LARGE SCALE GENOMIC DNA]</scope>
    <source>
        <strain evidence="5 6">35</strain>
    </source>
</reference>
<name>A0A367W6Y3_9PROT</name>
<dbReference type="InterPro" id="IPR036390">
    <property type="entry name" value="WH_DNA-bd_sf"/>
</dbReference>
<dbReference type="AlphaFoldDB" id="A0A367W6Y3"/>
<evidence type="ECO:0000256" key="2">
    <source>
        <dbReference type="ARBA" id="ARBA00023125"/>
    </source>
</evidence>
<sequence>MAKKPASNLAAMSVHDMLRTKIMTLEFRAGERLVEDDITAMLNVGRTPVREALLRLQGEGLVTRSKGWFVKPIEPSRIQEVFENRFAIEGVATGFAAAKISEEVLAELDAMISEMDDVESKPRSEINRINHHFHEKIVEASANPFFKEMYERTQFQYWNLRLPIIFTKEQTVASNDQHREIFEGLKAHDAKRAEEAARNHIQNTYEIVSEAFEGF</sequence>
<dbReference type="Proteomes" id="UP000253226">
    <property type="component" value="Unassembled WGS sequence"/>
</dbReference>
<dbReference type="InterPro" id="IPR000524">
    <property type="entry name" value="Tscrpt_reg_HTH_GntR"/>
</dbReference>
<organism evidence="5 6">
    <name type="scientific">Thalassospira profundimaris</name>
    <dbReference type="NCBI Taxonomy" id="502049"/>
    <lineage>
        <taxon>Bacteria</taxon>
        <taxon>Pseudomonadati</taxon>
        <taxon>Pseudomonadota</taxon>
        <taxon>Alphaproteobacteria</taxon>
        <taxon>Rhodospirillales</taxon>
        <taxon>Thalassospiraceae</taxon>
        <taxon>Thalassospira</taxon>
    </lineage>
</organism>
<gene>
    <name evidence="5" type="ORF">TH19_13765</name>
</gene>
<dbReference type="SUPFAM" id="SSF46785">
    <property type="entry name" value="Winged helix' DNA-binding domain"/>
    <property type="match status" value="1"/>
</dbReference>
<dbReference type="CDD" id="cd07377">
    <property type="entry name" value="WHTH_GntR"/>
    <property type="match status" value="1"/>
</dbReference>
<evidence type="ECO:0000256" key="3">
    <source>
        <dbReference type="ARBA" id="ARBA00023163"/>
    </source>
</evidence>
<dbReference type="SMART" id="SM00345">
    <property type="entry name" value="HTH_GNTR"/>
    <property type="match status" value="1"/>
</dbReference>
<dbReference type="GO" id="GO:0003677">
    <property type="term" value="F:DNA binding"/>
    <property type="evidence" value="ECO:0007669"/>
    <property type="project" value="UniProtKB-KW"/>
</dbReference>
<keyword evidence="2" id="KW-0238">DNA-binding</keyword>
<dbReference type="PANTHER" id="PTHR43537:SF24">
    <property type="entry name" value="GLUCONATE OPERON TRANSCRIPTIONAL REPRESSOR"/>
    <property type="match status" value="1"/>
</dbReference>
<dbReference type="InterPro" id="IPR008920">
    <property type="entry name" value="TF_FadR/GntR_C"/>
</dbReference>
<protein>
    <recommendedName>
        <fullName evidence="4">HTH gntR-type domain-containing protein</fullName>
    </recommendedName>
</protein>
<evidence type="ECO:0000313" key="6">
    <source>
        <dbReference type="Proteomes" id="UP000253226"/>
    </source>
</evidence>
<feature type="domain" description="HTH gntR-type" evidence="4">
    <location>
        <begin position="8"/>
        <end position="73"/>
    </location>
</feature>
<proteinExistence type="predicted"/>
<dbReference type="PROSITE" id="PS50949">
    <property type="entry name" value="HTH_GNTR"/>
    <property type="match status" value="1"/>
</dbReference>
<dbReference type="OrthoDB" id="9788098at2"/>
<keyword evidence="1" id="KW-0805">Transcription regulation</keyword>
<accession>A0A367W6Y3</accession>
<dbReference type="PANTHER" id="PTHR43537">
    <property type="entry name" value="TRANSCRIPTIONAL REGULATOR, GNTR FAMILY"/>
    <property type="match status" value="1"/>
</dbReference>
<dbReference type="SMART" id="SM00895">
    <property type="entry name" value="FCD"/>
    <property type="match status" value="1"/>
</dbReference>
<dbReference type="InterPro" id="IPR011711">
    <property type="entry name" value="GntR_C"/>
</dbReference>
<dbReference type="SUPFAM" id="SSF48008">
    <property type="entry name" value="GntR ligand-binding domain-like"/>
    <property type="match status" value="1"/>
</dbReference>
<dbReference type="EMBL" id="JPWF01000008">
    <property type="protein sequence ID" value="RCK36332.1"/>
    <property type="molecule type" value="Genomic_DNA"/>
</dbReference>
<evidence type="ECO:0000313" key="5">
    <source>
        <dbReference type="EMBL" id="RCK36332.1"/>
    </source>
</evidence>
<evidence type="ECO:0000259" key="4">
    <source>
        <dbReference type="PROSITE" id="PS50949"/>
    </source>
</evidence>
<dbReference type="Pfam" id="PF07729">
    <property type="entry name" value="FCD"/>
    <property type="match status" value="1"/>
</dbReference>
<dbReference type="Gene3D" id="1.20.120.530">
    <property type="entry name" value="GntR ligand-binding domain-like"/>
    <property type="match status" value="1"/>
</dbReference>
<dbReference type="Pfam" id="PF00392">
    <property type="entry name" value="GntR"/>
    <property type="match status" value="1"/>
</dbReference>
<evidence type="ECO:0000256" key="1">
    <source>
        <dbReference type="ARBA" id="ARBA00023015"/>
    </source>
</evidence>
<dbReference type="InterPro" id="IPR036388">
    <property type="entry name" value="WH-like_DNA-bd_sf"/>
</dbReference>
<comment type="caution">
    <text evidence="5">The sequence shown here is derived from an EMBL/GenBank/DDBJ whole genome shotgun (WGS) entry which is preliminary data.</text>
</comment>
<dbReference type="Gene3D" id="1.10.10.10">
    <property type="entry name" value="Winged helix-like DNA-binding domain superfamily/Winged helix DNA-binding domain"/>
    <property type="match status" value="1"/>
</dbReference>
<dbReference type="GO" id="GO:0003700">
    <property type="term" value="F:DNA-binding transcription factor activity"/>
    <property type="evidence" value="ECO:0007669"/>
    <property type="project" value="InterPro"/>
</dbReference>
<keyword evidence="3" id="KW-0804">Transcription</keyword>